<dbReference type="PROSITE" id="PS52050">
    <property type="entry name" value="WYL"/>
    <property type="match status" value="1"/>
</dbReference>
<dbReference type="InterPro" id="IPR051534">
    <property type="entry name" value="CBASS_pafABC_assoc_protein"/>
</dbReference>
<dbReference type="AlphaFoldDB" id="A0A7V3VVE2"/>
<evidence type="ECO:0000259" key="1">
    <source>
        <dbReference type="Pfam" id="PF13280"/>
    </source>
</evidence>
<proteinExistence type="predicted"/>
<reference evidence="2" key="1">
    <citation type="journal article" date="2020" name="mSystems">
        <title>Genome- and Community-Level Interaction Insights into Carbon Utilization and Element Cycling Functions of Hydrothermarchaeota in Hydrothermal Sediment.</title>
        <authorList>
            <person name="Zhou Z."/>
            <person name="Liu Y."/>
            <person name="Xu W."/>
            <person name="Pan J."/>
            <person name="Luo Z.H."/>
            <person name="Li M."/>
        </authorList>
    </citation>
    <scope>NUCLEOTIDE SEQUENCE [LARGE SCALE GENOMIC DNA]</scope>
    <source>
        <strain evidence="2">SpSt-961</strain>
    </source>
</reference>
<dbReference type="EMBL" id="DTOZ01000197">
    <property type="protein sequence ID" value="HGE78985.1"/>
    <property type="molecule type" value="Genomic_DNA"/>
</dbReference>
<evidence type="ECO:0000313" key="2">
    <source>
        <dbReference type="EMBL" id="HGE78985.1"/>
    </source>
</evidence>
<accession>A0A7V3VVE2</accession>
<dbReference type="InterPro" id="IPR026881">
    <property type="entry name" value="WYL_dom"/>
</dbReference>
<gene>
    <name evidence="2" type="ORF">ENX68_08370</name>
</gene>
<dbReference type="PANTHER" id="PTHR34580">
    <property type="match status" value="1"/>
</dbReference>
<dbReference type="PANTHER" id="PTHR34580:SF1">
    <property type="entry name" value="PROTEIN PAFC"/>
    <property type="match status" value="1"/>
</dbReference>
<comment type="caution">
    <text evidence="2">The sequence shown here is derived from an EMBL/GenBank/DDBJ whole genome shotgun (WGS) entry which is preliminary data.</text>
</comment>
<sequence length="125" mass="15048">MALSRCTSFEGISLRKPIRREHIFVDSRIVKFLTRLQYKIAEKEMPFEEKMKIIKQAIQNNKKLEIVYRKPNDEKNQRIIKPFEIGEYNFKGTPFIGVRAYCEKRNEERVFRINRVLQINTKNNP</sequence>
<name>A0A7V3VVE2_UNCW3</name>
<organism evidence="2">
    <name type="scientific">candidate division WOR-3 bacterium</name>
    <dbReference type="NCBI Taxonomy" id="2052148"/>
    <lineage>
        <taxon>Bacteria</taxon>
        <taxon>Bacteria division WOR-3</taxon>
    </lineage>
</organism>
<protein>
    <submittedName>
        <fullName evidence="2">WYL domain-containing protein</fullName>
    </submittedName>
</protein>
<feature type="domain" description="WYL" evidence="1">
    <location>
        <begin position="51"/>
        <end position="119"/>
    </location>
</feature>
<dbReference type="Pfam" id="PF13280">
    <property type="entry name" value="WYL"/>
    <property type="match status" value="1"/>
</dbReference>